<dbReference type="Proteomes" id="UP000199112">
    <property type="component" value="Unassembled WGS sequence"/>
</dbReference>
<dbReference type="EMBL" id="FNWL01000001">
    <property type="protein sequence ID" value="SEH10773.1"/>
    <property type="molecule type" value="Genomic_DNA"/>
</dbReference>
<feature type="compositionally biased region" description="Basic and acidic residues" evidence="1">
    <location>
        <begin position="139"/>
        <end position="157"/>
    </location>
</feature>
<name>A0A1H6FLQ8_9EURY</name>
<feature type="transmembrane region" description="Helical" evidence="2">
    <location>
        <begin position="382"/>
        <end position="402"/>
    </location>
</feature>
<dbReference type="InterPro" id="IPR005182">
    <property type="entry name" value="YdbS-like_PH"/>
</dbReference>
<feature type="region of interest" description="Disordered" evidence="1">
    <location>
        <begin position="139"/>
        <end position="191"/>
    </location>
</feature>
<reference evidence="5" key="1">
    <citation type="submission" date="2016-10" db="EMBL/GenBank/DDBJ databases">
        <authorList>
            <person name="Varghese N."/>
            <person name="Submissions S."/>
        </authorList>
    </citation>
    <scope>NUCLEOTIDE SEQUENCE [LARGE SCALE GENOMIC DNA]</scope>
    <source>
        <strain evidence="5">CGMCC 1.8981</strain>
    </source>
</reference>
<feature type="transmembrane region" description="Helical" evidence="2">
    <location>
        <begin position="12"/>
        <end position="32"/>
    </location>
</feature>
<proteinExistence type="predicted"/>
<protein>
    <submittedName>
        <fullName evidence="4">Putative membrane protein</fullName>
    </submittedName>
</protein>
<feature type="transmembrane region" description="Helical" evidence="2">
    <location>
        <begin position="246"/>
        <end position="269"/>
    </location>
</feature>
<gene>
    <name evidence="4" type="ORF">SAMN04487967_0052</name>
</gene>
<keyword evidence="2" id="KW-0812">Transmembrane</keyword>
<feature type="domain" description="YdbS-like PH" evidence="3">
    <location>
        <begin position="59"/>
        <end position="136"/>
    </location>
</feature>
<evidence type="ECO:0000256" key="1">
    <source>
        <dbReference type="SAM" id="MobiDB-lite"/>
    </source>
</evidence>
<evidence type="ECO:0000313" key="5">
    <source>
        <dbReference type="Proteomes" id="UP000199112"/>
    </source>
</evidence>
<dbReference type="OrthoDB" id="107421at2157"/>
<evidence type="ECO:0000259" key="3">
    <source>
        <dbReference type="Pfam" id="PF03703"/>
    </source>
</evidence>
<dbReference type="InterPro" id="IPR014529">
    <property type="entry name" value="UCP026631"/>
</dbReference>
<keyword evidence="2" id="KW-1133">Transmembrane helix</keyword>
<accession>A0A1H6FLQ8</accession>
<dbReference type="AlphaFoldDB" id="A0A1H6FLQ8"/>
<feature type="domain" description="YdbS-like PH" evidence="3">
    <location>
        <begin position="288"/>
        <end position="360"/>
    </location>
</feature>
<feature type="compositionally biased region" description="Basic and acidic residues" evidence="1">
    <location>
        <begin position="507"/>
        <end position="524"/>
    </location>
</feature>
<dbReference type="RefSeq" id="WP_090503286.1">
    <property type="nucleotide sequence ID" value="NZ_FNWL01000001.1"/>
</dbReference>
<evidence type="ECO:0000256" key="2">
    <source>
        <dbReference type="SAM" id="Phobius"/>
    </source>
</evidence>
<feature type="compositionally biased region" description="Polar residues" evidence="1">
    <location>
        <begin position="174"/>
        <end position="185"/>
    </location>
</feature>
<feature type="region of interest" description="Disordered" evidence="1">
    <location>
        <begin position="507"/>
        <end position="532"/>
    </location>
</feature>
<feature type="transmembrane region" description="Helical" evidence="2">
    <location>
        <begin position="211"/>
        <end position="234"/>
    </location>
</feature>
<dbReference type="Pfam" id="PF03703">
    <property type="entry name" value="bPH_2"/>
    <property type="match status" value="3"/>
</dbReference>
<dbReference type="PANTHER" id="PTHR34473">
    <property type="entry name" value="UPF0699 TRANSMEMBRANE PROTEIN YDBS"/>
    <property type="match status" value="1"/>
</dbReference>
<dbReference type="PIRSF" id="PIRSF026631">
    <property type="entry name" value="UCP026631"/>
    <property type="match status" value="1"/>
</dbReference>
<keyword evidence="5" id="KW-1185">Reference proteome</keyword>
<feature type="domain" description="YdbS-like PH" evidence="3">
    <location>
        <begin position="426"/>
        <end position="506"/>
    </location>
</feature>
<keyword evidence="2" id="KW-0472">Membrane</keyword>
<evidence type="ECO:0000313" key="4">
    <source>
        <dbReference type="EMBL" id="SEH10773.1"/>
    </source>
</evidence>
<sequence>MNRLHPLSAVSNAVSGAIIGFFLPFLTVSFLADPLGTNAVYALVPIGLVLGVSHGIATYYRFEYELSPDTFDVSSGVFARQSREIPYGRIQNVDLRQDLLHRLLGVAVVSLETAGGGASEATLSFVTKDEAERIRTEVRRLTAESGSERAASDERVSSTESATETPAVDADVGTETQRVTGSDTDSGIETEATDDHRVERTRLFELETRELLLYGTTAFSLSGVMLPVILFVFFTDGGSGVFTSGFFELSILLQAVLVVVPWALAAYLFSGLFTIARYYDFQLARAGDDYVYEHGLIQHYSGSIPIDKVQSVSITDNPLQRALGYAGLWVETAGYGPESSGGSQPTVPFATESRVYRFAERVTGIERPAFTDHPPIARRRYLARYTILATVFVGAVFVAAQVTALEQWYFAGLAFLAVPPAAHLKWKHMSYYLGEDHLVIRRGFWNRTTTVIPYYRIQTLTTNRTLLQRRLDLATLVVDTASSRTFSRSTPQIVDIDLEDARDVHDESRNRLERSLHERTRDGVETSPADGI</sequence>
<dbReference type="PANTHER" id="PTHR34473:SF3">
    <property type="entry name" value="TRANSMEMBRANE PROTEIN-RELATED"/>
    <property type="match status" value="1"/>
</dbReference>
<organism evidence="4 5">
    <name type="scientific">Natronorubrum sediminis</name>
    <dbReference type="NCBI Taxonomy" id="640943"/>
    <lineage>
        <taxon>Archaea</taxon>
        <taxon>Methanobacteriati</taxon>
        <taxon>Methanobacteriota</taxon>
        <taxon>Stenosarchaea group</taxon>
        <taxon>Halobacteria</taxon>
        <taxon>Halobacteriales</taxon>
        <taxon>Natrialbaceae</taxon>
        <taxon>Natronorubrum</taxon>
    </lineage>
</organism>
<feature type="transmembrane region" description="Helical" evidence="2">
    <location>
        <begin position="38"/>
        <end position="60"/>
    </location>
</feature>